<accession>A0AA39SRE6</accession>
<protein>
    <recommendedName>
        <fullName evidence="6">BHLH domain-containing protein</fullName>
    </recommendedName>
</protein>
<comment type="caution">
    <text evidence="7">The sequence shown here is derived from an EMBL/GenBank/DDBJ whole genome shotgun (WGS) entry which is preliminary data.</text>
</comment>
<proteinExistence type="predicted"/>
<keyword evidence="8" id="KW-1185">Reference proteome</keyword>
<comment type="subcellular location">
    <subcellularLocation>
        <location evidence="1">Nucleus</location>
    </subcellularLocation>
</comment>
<dbReference type="EMBL" id="JAUESC010000004">
    <property type="protein sequence ID" value="KAK0596989.1"/>
    <property type="molecule type" value="Genomic_DNA"/>
</dbReference>
<dbReference type="CDD" id="cd18919">
    <property type="entry name" value="bHLH_AtBPE_like"/>
    <property type="match status" value="1"/>
</dbReference>
<feature type="domain" description="BHLH" evidence="6">
    <location>
        <begin position="199"/>
        <end position="249"/>
    </location>
</feature>
<dbReference type="PROSITE" id="PS50888">
    <property type="entry name" value="BHLH"/>
    <property type="match status" value="1"/>
</dbReference>
<evidence type="ECO:0000256" key="1">
    <source>
        <dbReference type="ARBA" id="ARBA00004123"/>
    </source>
</evidence>
<dbReference type="Pfam" id="PF00010">
    <property type="entry name" value="HLH"/>
    <property type="match status" value="1"/>
</dbReference>
<evidence type="ECO:0000256" key="5">
    <source>
        <dbReference type="SAM" id="MobiDB-lite"/>
    </source>
</evidence>
<dbReference type="GO" id="GO:0005634">
    <property type="term" value="C:nucleus"/>
    <property type="evidence" value="ECO:0007669"/>
    <property type="project" value="UniProtKB-SubCell"/>
</dbReference>
<dbReference type="SMART" id="SM00353">
    <property type="entry name" value="HLH"/>
    <property type="match status" value="1"/>
</dbReference>
<dbReference type="GO" id="GO:0046983">
    <property type="term" value="F:protein dimerization activity"/>
    <property type="evidence" value="ECO:0007669"/>
    <property type="project" value="InterPro"/>
</dbReference>
<dbReference type="SUPFAM" id="SSF47459">
    <property type="entry name" value="HLH, helix-loop-helix DNA-binding domain"/>
    <property type="match status" value="1"/>
</dbReference>
<dbReference type="GO" id="GO:0003700">
    <property type="term" value="F:DNA-binding transcription factor activity"/>
    <property type="evidence" value="ECO:0007669"/>
    <property type="project" value="TreeGrafter"/>
</dbReference>
<dbReference type="PANTHER" id="PTHR12565">
    <property type="entry name" value="STEROL REGULATORY ELEMENT-BINDING PROTEIN"/>
    <property type="match status" value="1"/>
</dbReference>
<keyword evidence="4" id="KW-0539">Nucleus</keyword>
<keyword evidence="3" id="KW-0804">Transcription</keyword>
<keyword evidence="2" id="KW-0805">Transcription regulation</keyword>
<feature type="compositionally biased region" description="Polar residues" evidence="5">
    <location>
        <begin position="113"/>
        <end position="127"/>
    </location>
</feature>
<feature type="region of interest" description="Disordered" evidence="5">
    <location>
        <begin position="109"/>
        <end position="190"/>
    </location>
</feature>
<evidence type="ECO:0000259" key="6">
    <source>
        <dbReference type="PROSITE" id="PS50888"/>
    </source>
</evidence>
<evidence type="ECO:0000313" key="7">
    <source>
        <dbReference type="EMBL" id="KAK0596989.1"/>
    </source>
</evidence>
<evidence type="ECO:0000256" key="2">
    <source>
        <dbReference type="ARBA" id="ARBA00023015"/>
    </source>
</evidence>
<reference evidence="7" key="2">
    <citation type="submission" date="2023-06" db="EMBL/GenBank/DDBJ databases">
        <authorList>
            <person name="Swenson N.G."/>
            <person name="Wegrzyn J.L."/>
            <person name="Mcevoy S.L."/>
        </authorList>
    </citation>
    <scope>NUCLEOTIDE SEQUENCE</scope>
    <source>
        <strain evidence="7">NS2018</strain>
        <tissue evidence="7">Leaf</tissue>
    </source>
</reference>
<dbReference type="AlphaFoldDB" id="A0AA39SRE6"/>
<dbReference type="Gene3D" id="4.10.280.10">
    <property type="entry name" value="Helix-loop-helix DNA-binding domain"/>
    <property type="match status" value="1"/>
</dbReference>
<dbReference type="InterPro" id="IPR011598">
    <property type="entry name" value="bHLH_dom"/>
</dbReference>
<dbReference type="InterPro" id="IPR036638">
    <property type="entry name" value="HLH_DNA-bd_sf"/>
</dbReference>
<gene>
    <name evidence="7" type="ORF">LWI29_020795</name>
</gene>
<dbReference type="InterPro" id="IPR024097">
    <property type="entry name" value="bHLH_ZIP_TF"/>
</dbReference>
<dbReference type="Proteomes" id="UP001168877">
    <property type="component" value="Unassembled WGS sequence"/>
</dbReference>
<feature type="compositionally biased region" description="Basic residues" evidence="5">
    <location>
        <begin position="156"/>
        <end position="175"/>
    </location>
</feature>
<organism evidence="7 8">
    <name type="scientific">Acer saccharum</name>
    <name type="common">Sugar maple</name>
    <dbReference type="NCBI Taxonomy" id="4024"/>
    <lineage>
        <taxon>Eukaryota</taxon>
        <taxon>Viridiplantae</taxon>
        <taxon>Streptophyta</taxon>
        <taxon>Embryophyta</taxon>
        <taxon>Tracheophyta</taxon>
        <taxon>Spermatophyta</taxon>
        <taxon>Magnoliopsida</taxon>
        <taxon>eudicotyledons</taxon>
        <taxon>Gunneridae</taxon>
        <taxon>Pentapetalae</taxon>
        <taxon>rosids</taxon>
        <taxon>malvids</taxon>
        <taxon>Sapindales</taxon>
        <taxon>Sapindaceae</taxon>
        <taxon>Hippocastanoideae</taxon>
        <taxon>Acereae</taxon>
        <taxon>Acer</taxon>
    </lineage>
</organism>
<sequence>MEPDVGTGPRSITIQPSLDQNALDSLQFNEEIQHLMTVPPENANSFTALLELPAPQAVELLHHSPESNASAAPPFHFSGGANLTFPSNIALIERAAKFSVFAAAADNNNNNNSPETTGSVPSNSSGNLGKVKSEPAESDSNQDNPNSPQPNQNQKSMKRKEREKKQAKAATKKSKSGAIDSNEDAEKLPYVHVRARRGQATDSHSLAERARREKINARMKLLQELVPGCSKISGTALVLDEIINHVQSLQRQVEFLSMRLAAVNPRIDVNLDSILAAESGSLMDSNYSSMAMPLMWPELQVSGNRQQYEQQWHLDAHHQPAWGREENQNFVTPENSLLSYDSSANSASLHSNHLKMELLRRQD</sequence>
<name>A0AA39SRE6_ACESA</name>
<dbReference type="PANTHER" id="PTHR12565:SF112">
    <property type="entry name" value="TRANSCRIPTION FACTOR BHLH48-RELATED"/>
    <property type="match status" value="1"/>
</dbReference>
<reference evidence="7" key="1">
    <citation type="journal article" date="2022" name="Plant J.">
        <title>Strategies of tolerance reflected in two North American maple genomes.</title>
        <authorList>
            <person name="McEvoy S.L."/>
            <person name="Sezen U.U."/>
            <person name="Trouern-Trend A."/>
            <person name="McMahon S.M."/>
            <person name="Schaberg P.G."/>
            <person name="Yang J."/>
            <person name="Wegrzyn J.L."/>
            <person name="Swenson N.G."/>
        </authorList>
    </citation>
    <scope>NUCLEOTIDE SEQUENCE</scope>
    <source>
        <strain evidence="7">NS2018</strain>
    </source>
</reference>
<dbReference type="FunFam" id="4.10.280.10:FF:000042">
    <property type="entry name" value="transcription factor bHLH48-like isoform X1"/>
    <property type="match status" value="1"/>
</dbReference>
<evidence type="ECO:0000313" key="8">
    <source>
        <dbReference type="Proteomes" id="UP001168877"/>
    </source>
</evidence>
<evidence type="ECO:0000256" key="4">
    <source>
        <dbReference type="ARBA" id="ARBA00023242"/>
    </source>
</evidence>
<feature type="compositionally biased region" description="Low complexity" evidence="5">
    <location>
        <begin position="138"/>
        <end position="154"/>
    </location>
</feature>
<evidence type="ECO:0000256" key="3">
    <source>
        <dbReference type="ARBA" id="ARBA00023163"/>
    </source>
</evidence>